<reference evidence="11 12" key="1">
    <citation type="submission" date="2018-08" db="EMBL/GenBank/DDBJ databases">
        <title>The metabolism and importance of syntrophic acetate oxidation coupled to methane or sulfide production in haloalkaline environments.</title>
        <authorList>
            <person name="Timmers P.H.A."/>
            <person name="Vavourakis C.D."/>
            <person name="Sorokin D.Y."/>
            <person name="Sinninghe Damste J.S."/>
            <person name="Muyzer G."/>
            <person name="Stams A.J.M."/>
            <person name="Plugge C.M."/>
        </authorList>
    </citation>
    <scope>NUCLEOTIDE SEQUENCE [LARGE SCALE GENOMIC DNA]</scope>
    <source>
        <strain evidence="11">MSAO_Arc3</strain>
    </source>
</reference>
<dbReference type="InterPro" id="IPR003594">
    <property type="entry name" value="HATPase_dom"/>
</dbReference>
<dbReference type="Gene3D" id="3.30.565.10">
    <property type="entry name" value="Histidine kinase-like ATPase, C-terminal domain"/>
    <property type="match status" value="1"/>
</dbReference>
<feature type="domain" description="PAC" evidence="10">
    <location>
        <begin position="390"/>
        <end position="443"/>
    </location>
</feature>
<dbReference type="InterPro" id="IPR035965">
    <property type="entry name" value="PAS-like_dom_sf"/>
</dbReference>
<sequence length="641" mass="73780">MNNRLLVVFSAIFLILIFSLTAVSVYFQNNIVDSQLSDISHNMEANIDNRMEAQLDKAEMLLITISENEEYQYLFAEREREKLYYKLYQINRQLKDRGVSQFQFHLPDSTSFLRLHMPDTYGDDLSSFRETVNRANSDLTTTSGLEEGRGGLGFRVVTPIFYENEHIGSVEVGQNFDQIFLNNLKKDFGGEYFIYIFEPEKTVSWLDSPNTEYLASTIEKDPLPISENELAKLKEMNTLHYQHHNELVILVPFTDYSDQPLGYVKAIIPITEINDYLTTSIISTLILSSIILLLSFVVALILSTTITKKFNIEKELKQSKNLKDGIFEVIQDAVCIIESDMTIKDVNKVMEEWYSSKLPLIGRKWHEIFQTYEEKSNECSGIKAFETKQMCSDIVPIRCVDANVEWIELLAYPIIDEDDKVTKVAIFLRDITQRKKIEEYDRSQTIIKEIHHRVKNNLQVIASLLNMQSRLFKHDKKVQNAFEDSQRRIISMSLAHEKLYSTENVASIEISDYVESLVSNISQMYNNIDKKIKTETVVTKNYLDMDKTIPIGLIINEIITNSYKHAFTGKDSGKIKISFVQVDDAYELVVQDDGIGIPDNLDYDNMKSLGLTVINLLVKQLNGKIEMDRSNGTTYTIVIPK</sequence>
<dbReference type="Pfam" id="PF02518">
    <property type="entry name" value="HATPase_c"/>
    <property type="match status" value="1"/>
</dbReference>
<dbReference type="Pfam" id="PF07568">
    <property type="entry name" value="HisKA_2"/>
    <property type="match status" value="1"/>
</dbReference>
<gene>
    <name evidence="11" type="ORF">D5R95_05765</name>
</gene>
<evidence type="ECO:0000256" key="6">
    <source>
        <dbReference type="ARBA" id="ARBA00022840"/>
    </source>
</evidence>
<evidence type="ECO:0000256" key="7">
    <source>
        <dbReference type="ARBA" id="ARBA00023012"/>
    </source>
</evidence>
<dbReference type="GO" id="GO:0000160">
    <property type="term" value="P:phosphorelay signal transduction system"/>
    <property type="evidence" value="ECO:0007669"/>
    <property type="project" value="UniProtKB-KW"/>
</dbReference>
<dbReference type="InterPro" id="IPR000700">
    <property type="entry name" value="PAS-assoc_C"/>
</dbReference>
<comment type="subcellular location">
    <subcellularLocation>
        <location evidence="1">Membrane</location>
    </subcellularLocation>
</comment>
<keyword evidence="8" id="KW-0472">Membrane</keyword>
<dbReference type="Proteomes" id="UP000284763">
    <property type="component" value="Unassembled WGS sequence"/>
</dbReference>
<dbReference type="Gene3D" id="3.30.450.20">
    <property type="entry name" value="PAS domain"/>
    <property type="match status" value="1"/>
</dbReference>
<dbReference type="PANTHER" id="PTHR43065:SF23">
    <property type="entry name" value="SENSOR HISTIDINE KINASE PDTAS"/>
    <property type="match status" value="1"/>
</dbReference>
<dbReference type="SUPFAM" id="SSF55785">
    <property type="entry name" value="PYP-like sensor domain (PAS domain)"/>
    <property type="match status" value="1"/>
</dbReference>
<proteinExistence type="predicted"/>
<dbReference type="SUPFAM" id="SSF103190">
    <property type="entry name" value="Sensory domain-like"/>
    <property type="match status" value="1"/>
</dbReference>
<dbReference type="InterPro" id="IPR011495">
    <property type="entry name" value="Sig_transdc_His_kin_sub2_dim/P"/>
</dbReference>
<feature type="domain" description="Histidine kinase" evidence="9">
    <location>
        <begin position="449"/>
        <end position="641"/>
    </location>
</feature>
<dbReference type="GO" id="GO:0016020">
    <property type="term" value="C:membrane"/>
    <property type="evidence" value="ECO:0007669"/>
    <property type="project" value="UniProtKB-SubCell"/>
</dbReference>
<accession>A0A424YWS0</accession>
<dbReference type="PROSITE" id="PS50113">
    <property type="entry name" value="PAC"/>
    <property type="match status" value="1"/>
</dbReference>
<organism evidence="11 12">
    <name type="scientific">Methanosalsum natronophilum</name>
    <dbReference type="NCBI Taxonomy" id="768733"/>
    <lineage>
        <taxon>Archaea</taxon>
        <taxon>Methanobacteriati</taxon>
        <taxon>Methanobacteriota</taxon>
        <taxon>Stenosarchaea group</taxon>
        <taxon>Methanomicrobia</taxon>
        <taxon>Methanosarcinales</taxon>
        <taxon>Methanosarcinaceae</taxon>
        <taxon>Methanosalsum</taxon>
    </lineage>
</organism>
<dbReference type="InterPro" id="IPR005467">
    <property type="entry name" value="His_kinase_dom"/>
</dbReference>
<keyword evidence="5" id="KW-0418">Kinase</keyword>
<dbReference type="Pfam" id="PF08448">
    <property type="entry name" value="PAS_4"/>
    <property type="match status" value="1"/>
</dbReference>
<feature type="transmembrane region" description="Helical" evidence="8">
    <location>
        <begin position="281"/>
        <end position="302"/>
    </location>
</feature>
<evidence type="ECO:0000259" key="10">
    <source>
        <dbReference type="PROSITE" id="PS50113"/>
    </source>
</evidence>
<evidence type="ECO:0000256" key="3">
    <source>
        <dbReference type="ARBA" id="ARBA00022679"/>
    </source>
</evidence>
<evidence type="ECO:0000256" key="1">
    <source>
        <dbReference type="ARBA" id="ARBA00004370"/>
    </source>
</evidence>
<dbReference type="InterPro" id="IPR036890">
    <property type="entry name" value="HATPase_C_sf"/>
</dbReference>
<keyword evidence="2" id="KW-0597">Phosphoprotein</keyword>
<evidence type="ECO:0000259" key="9">
    <source>
        <dbReference type="PROSITE" id="PS50109"/>
    </source>
</evidence>
<dbReference type="SMART" id="SM00387">
    <property type="entry name" value="HATPase_c"/>
    <property type="match status" value="1"/>
</dbReference>
<evidence type="ECO:0000256" key="4">
    <source>
        <dbReference type="ARBA" id="ARBA00022741"/>
    </source>
</evidence>
<dbReference type="InterPro" id="IPR013656">
    <property type="entry name" value="PAS_4"/>
</dbReference>
<dbReference type="InterPro" id="IPR029151">
    <property type="entry name" value="Sensor-like_sf"/>
</dbReference>
<keyword evidence="8" id="KW-0812">Transmembrane</keyword>
<name>A0A424YWS0_9EURY</name>
<evidence type="ECO:0000313" key="12">
    <source>
        <dbReference type="Proteomes" id="UP000284763"/>
    </source>
</evidence>
<dbReference type="Pfam" id="PF14827">
    <property type="entry name" value="dCache_3"/>
    <property type="match status" value="1"/>
</dbReference>
<dbReference type="InterPro" id="IPR000014">
    <property type="entry name" value="PAS"/>
</dbReference>
<dbReference type="PANTHER" id="PTHR43065">
    <property type="entry name" value="SENSOR HISTIDINE KINASE"/>
    <property type="match status" value="1"/>
</dbReference>
<evidence type="ECO:0000313" key="11">
    <source>
        <dbReference type="EMBL" id="RQD84447.1"/>
    </source>
</evidence>
<dbReference type="CDD" id="cd00130">
    <property type="entry name" value="PAS"/>
    <property type="match status" value="1"/>
</dbReference>
<dbReference type="PROSITE" id="PS50109">
    <property type="entry name" value="HIS_KIN"/>
    <property type="match status" value="1"/>
</dbReference>
<dbReference type="NCBIfam" id="TIGR00229">
    <property type="entry name" value="sensory_box"/>
    <property type="match status" value="1"/>
</dbReference>
<dbReference type="SUPFAM" id="SSF55874">
    <property type="entry name" value="ATPase domain of HSP90 chaperone/DNA topoisomerase II/histidine kinase"/>
    <property type="match status" value="1"/>
</dbReference>
<keyword evidence="6" id="KW-0067">ATP-binding</keyword>
<evidence type="ECO:0000256" key="8">
    <source>
        <dbReference type="SAM" id="Phobius"/>
    </source>
</evidence>
<keyword evidence="4" id="KW-0547">Nucleotide-binding</keyword>
<protein>
    <submittedName>
        <fullName evidence="11">PAS domain S-box protein</fullName>
    </submittedName>
</protein>
<keyword evidence="8" id="KW-1133">Transmembrane helix</keyword>
<comment type="caution">
    <text evidence="11">The sequence shown here is derived from an EMBL/GenBank/DDBJ whole genome shotgun (WGS) entry which is preliminary data.</text>
</comment>
<keyword evidence="7" id="KW-0902">Two-component regulatory system</keyword>
<evidence type="ECO:0000256" key="2">
    <source>
        <dbReference type="ARBA" id="ARBA00022553"/>
    </source>
</evidence>
<dbReference type="AlphaFoldDB" id="A0A424YWS0"/>
<evidence type="ECO:0000256" key="5">
    <source>
        <dbReference type="ARBA" id="ARBA00022777"/>
    </source>
</evidence>
<dbReference type="GO" id="GO:0016301">
    <property type="term" value="F:kinase activity"/>
    <property type="evidence" value="ECO:0007669"/>
    <property type="project" value="UniProtKB-KW"/>
</dbReference>
<dbReference type="EMBL" id="QZAB01000360">
    <property type="protein sequence ID" value="RQD84447.1"/>
    <property type="molecule type" value="Genomic_DNA"/>
</dbReference>
<dbReference type="InterPro" id="IPR029150">
    <property type="entry name" value="dCache_3"/>
</dbReference>
<dbReference type="GO" id="GO:0005524">
    <property type="term" value="F:ATP binding"/>
    <property type="evidence" value="ECO:0007669"/>
    <property type="project" value="UniProtKB-KW"/>
</dbReference>
<keyword evidence="3" id="KW-0808">Transferase</keyword>